<organism evidence="1 2">
    <name type="scientific">Trifolium pratense</name>
    <name type="common">Red clover</name>
    <dbReference type="NCBI Taxonomy" id="57577"/>
    <lineage>
        <taxon>Eukaryota</taxon>
        <taxon>Viridiplantae</taxon>
        <taxon>Streptophyta</taxon>
        <taxon>Embryophyta</taxon>
        <taxon>Tracheophyta</taxon>
        <taxon>Spermatophyta</taxon>
        <taxon>Magnoliopsida</taxon>
        <taxon>eudicotyledons</taxon>
        <taxon>Gunneridae</taxon>
        <taxon>Pentapetalae</taxon>
        <taxon>rosids</taxon>
        <taxon>fabids</taxon>
        <taxon>Fabales</taxon>
        <taxon>Fabaceae</taxon>
        <taxon>Papilionoideae</taxon>
        <taxon>50 kb inversion clade</taxon>
        <taxon>NPAAA clade</taxon>
        <taxon>Hologalegina</taxon>
        <taxon>IRL clade</taxon>
        <taxon>Trifolieae</taxon>
        <taxon>Trifolium</taxon>
    </lineage>
</organism>
<proteinExistence type="predicted"/>
<gene>
    <name evidence="1" type="ORF">MILVUS5_LOCUS11996</name>
</gene>
<keyword evidence="2" id="KW-1185">Reference proteome</keyword>
<evidence type="ECO:0000313" key="1">
    <source>
        <dbReference type="EMBL" id="CAJ2642524.1"/>
    </source>
</evidence>
<accession>A0ACB0JBW2</accession>
<dbReference type="Proteomes" id="UP001177021">
    <property type="component" value="Unassembled WGS sequence"/>
</dbReference>
<sequence length="713" mass="79619">MSGTEIHKTVENTSNSKTSSTTPSTVTVHETSSPPVSIKLDGANYRIWSQIMEMHIAGRKKKGYINGRKAAPAESDPKYDDWESEDALVKGWLINSMTDKLMTHFVQCGTAKDVWDAVKRSYLDVSDSSQVYELMKKSFQSRQEGRPLSEYYNELNSIFLELDYRRPNDMSCPNDVEKLRKRTADDRVYVFLAGLDHSLDHISSRILAATPLPSLEEVYSQVRREEQRQLTMGIEDRSEVSALVVHKNNTQETTASRSSNSLSRFCNYCNKNTHTEDICWKKHGYPEWYKLKQAERKSKKSAQVASIDNPTSVFHVTQASPKEGNSGFAFISAATNTWVIDSGATDHMTSYSSVIDSLIPSPIKSVQVANGTPMPIFGSGNVSLSSSLPLSSVLLAPNLSNNLLSISKITKNLNCSVTFHSSHCVFQDNLTKMTISVGKERGGLYYLEGAGGLQQKPDQVLQVTQKSGDVSLSPLQGEIDSKEEDKLWLDEKRFWNSGSQGDPIKDTVDGQGEPLGDIIDGQEEPVAHDIVDSQGELEEELIDDLEKFTNSPEPITTELETSEEERPNSLFKKCYTRKNKAAHPNAPLNDTNTPLDDTTTPTDDSSETNLEVHSSLPILSSEISILGSQVRNQDKRYPSRDRRPPERFGFFPENSGSSNCVYPISDYVSYHRLSKTHLSFAFQLSSMSIPSHFQEALENPKWKSAMVDEMKAL</sequence>
<protein>
    <submittedName>
        <fullName evidence="1">Uncharacterized protein</fullName>
    </submittedName>
</protein>
<reference evidence="1" key="1">
    <citation type="submission" date="2023-10" db="EMBL/GenBank/DDBJ databases">
        <authorList>
            <person name="Rodriguez Cubillos JULIANA M."/>
            <person name="De Vega J."/>
        </authorList>
    </citation>
    <scope>NUCLEOTIDE SEQUENCE</scope>
</reference>
<dbReference type="EMBL" id="CASHSV030000034">
    <property type="protein sequence ID" value="CAJ2642524.1"/>
    <property type="molecule type" value="Genomic_DNA"/>
</dbReference>
<evidence type="ECO:0000313" key="2">
    <source>
        <dbReference type="Proteomes" id="UP001177021"/>
    </source>
</evidence>
<name>A0ACB0JBW2_TRIPR</name>
<comment type="caution">
    <text evidence="1">The sequence shown here is derived from an EMBL/GenBank/DDBJ whole genome shotgun (WGS) entry which is preliminary data.</text>
</comment>